<feature type="site" description="Important for beta-aspartyl-AMP intermediate formation" evidence="10">
    <location>
        <position position="319"/>
    </location>
</feature>
<evidence type="ECO:0000256" key="4">
    <source>
        <dbReference type="ARBA" id="ARBA00022741"/>
    </source>
</evidence>
<keyword evidence="4 9" id="KW-0547">Nucleotide-binding</keyword>
<evidence type="ECO:0000256" key="10">
    <source>
        <dbReference type="PIRSR" id="PIRSR001589-3"/>
    </source>
</evidence>
<evidence type="ECO:0000256" key="2">
    <source>
        <dbReference type="ARBA" id="ARBA00005752"/>
    </source>
</evidence>
<dbReference type="CDD" id="cd01991">
    <property type="entry name" value="Asn_synthase_B_C"/>
    <property type="match status" value="1"/>
</dbReference>
<dbReference type="InterPro" id="IPR014729">
    <property type="entry name" value="Rossmann-like_a/b/a_fold"/>
</dbReference>
<dbReference type="InterPro" id="IPR051786">
    <property type="entry name" value="ASN_synthetase/amidase"/>
</dbReference>
<dbReference type="PANTHER" id="PTHR43284">
    <property type="entry name" value="ASPARAGINE SYNTHETASE (GLUTAMINE-HYDROLYZING)"/>
    <property type="match status" value="1"/>
</dbReference>
<proteinExistence type="inferred from homology"/>
<keyword evidence="8" id="KW-0028">Amino-acid biosynthesis</keyword>
<keyword evidence="5 9" id="KW-0067">ATP-binding</keyword>
<dbReference type="GO" id="GO:0004066">
    <property type="term" value="F:asparagine synthase (glutamine-hydrolyzing) activity"/>
    <property type="evidence" value="ECO:0007669"/>
    <property type="project" value="UniProtKB-EC"/>
</dbReference>
<reference evidence="12 13" key="1">
    <citation type="journal article" date="2016" name="Nat. Commun.">
        <title>Thousands of microbial genomes shed light on interconnected biogeochemical processes in an aquifer system.</title>
        <authorList>
            <person name="Anantharaman K."/>
            <person name="Brown C.T."/>
            <person name="Hug L.A."/>
            <person name="Sharon I."/>
            <person name="Castelle C.J."/>
            <person name="Probst A.J."/>
            <person name="Thomas B.C."/>
            <person name="Singh A."/>
            <person name="Wilkins M.J."/>
            <person name="Karaoz U."/>
            <person name="Brodie E.L."/>
            <person name="Williams K.H."/>
            <person name="Hubbard S.S."/>
            <person name="Banfield J.F."/>
        </authorList>
    </citation>
    <scope>NUCLEOTIDE SEQUENCE [LARGE SCALE GENOMIC DNA]</scope>
</reference>
<dbReference type="EMBL" id="MFPV01000007">
    <property type="protein sequence ID" value="OGH63034.1"/>
    <property type="molecule type" value="Genomic_DNA"/>
</dbReference>
<dbReference type="CDD" id="cd00712">
    <property type="entry name" value="AsnB"/>
    <property type="match status" value="1"/>
</dbReference>
<keyword evidence="8" id="KW-0061">Asparagine biosynthesis</keyword>
<dbReference type="Gene3D" id="3.40.50.620">
    <property type="entry name" value="HUPs"/>
    <property type="match status" value="2"/>
</dbReference>
<sequence>MCSIAGIIHGTGVEKMIGAQKHRGPDDSGFYKDSAIELGMGRLKIIDLVSADLAPYQEDEFVLCYNGEIYNYIELRAELAACGWEFRTTSDTEVLMKAWRHWGVRMFDKLNGMFAFAIYDKKQRKLLLARDIAGEKPLYYYHKGDQFVFVSEAKALQGVVPLQHRSDRFFDAFQHVHIDTLWENVKLLPAANYLLYDLSNDTFEIKEYWKFSPREINRATAVDELEALVEDAVRIRTRSDVPYGLYFSRGVDSTLISAMHAFAEQFYFDNSQDWKDDFFKNIEHIVWHLDFPVGSLSSYPLWKLASWAQEKVTVVLSGEGADEVFGGYVRYMPIAREWELRQRFPSYSTHLFGKYFRFFSYLDAYAAITARNDDVEFVRETLRPYFEQFDNPITAMGFADFKLIMPSLLQMGDRMASSHSLENRCPFLDRRIIEFGFSLPPDMRIDGLTQKVMLRQLLARRGQDGPLLDEKRGLTITFNQWFGEADWDRSRYFSLLKEKWHGRYIKLD</sequence>
<evidence type="ECO:0000256" key="6">
    <source>
        <dbReference type="ARBA" id="ARBA00022962"/>
    </source>
</evidence>
<dbReference type="InterPro" id="IPR006426">
    <property type="entry name" value="Asn_synth_AEB"/>
</dbReference>
<evidence type="ECO:0000256" key="3">
    <source>
        <dbReference type="ARBA" id="ARBA00012737"/>
    </source>
</evidence>
<dbReference type="InterPro" id="IPR033738">
    <property type="entry name" value="AsnB_N"/>
</dbReference>
<feature type="binding site" evidence="9">
    <location>
        <position position="91"/>
    </location>
    <ligand>
        <name>L-glutamine</name>
        <dbReference type="ChEBI" id="CHEBI:58359"/>
    </ligand>
</feature>
<dbReference type="EC" id="6.3.5.4" evidence="3"/>
<dbReference type="PANTHER" id="PTHR43284:SF1">
    <property type="entry name" value="ASPARAGINE SYNTHETASE"/>
    <property type="match status" value="1"/>
</dbReference>
<dbReference type="PROSITE" id="PS51278">
    <property type="entry name" value="GATASE_TYPE_2"/>
    <property type="match status" value="1"/>
</dbReference>
<comment type="catalytic activity">
    <reaction evidence="7">
        <text>L-aspartate + L-glutamine + ATP + H2O = L-asparagine + L-glutamate + AMP + diphosphate + H(+)</text>
        <dbReference type="Rhea" id="RHEA:12228"/>
        <dbReference type="ChEBI" id="CHEBI:15377"/>
        <dbReference type="ChEBI" id="CHEBI:15378"/>
        <dbReference type="ChEBI" id="CHEBI:29985"/>
        <dbReference type="ChEBI" id="CHEBI:29991"/>
        <dbReference type="ChEBI" id="CHEBI:30616"/>
        <dbReference type="ChEBI" id="CHEBI:33019"/>
        <dbReference type="ChEBI" id="CHEBI:58048"/>
        <dbReference type="ChEBI" id="CHEBI:58359"/>
        <dbReference type="ChEBI" id="CHEBI:456215"/>
        <dbReference type="EC" id="6.3.5.4"/>
    </reaction>
</comment>
<keyword evidence="6 8" id="KW-0315">Glutamine amidotransferase</keyword>
<dbReference type="InterPro" id="IPR001962">
    <property type="entry name" value="Asn_synthase"/>
</dbReference>
<dbReference type="GO" id="GO:0005829">
    <property type="term" value="C:cytosol"/>
    <property type="evidence" value="ECO:0007669"/>
    <property type="project" value="TreeGrafter"/>
</dbReference>
<dbReference type="PIRSF" id="PIRSF001589">
    <property type="entry name" value="Asn_synthetase_glu-h"/>
    <property type="match status" value="1"/>
</dbReference>
<dbReference type="AlphaFoldDB" id="A0A1F6LUP7"/>
<dbReference type="GO" id="GO:0005524">
    <property type="term" value="F:ATP binding"/>
    <property type="evidence" value="ECO:0007669"/>
    <property type="project" value="UniProtKB-KW"/>
</dbReference>
<evidence type="ECO:0000256" key="9">
    <source>
        <dbReference type="PIRSR" id="PIRSR001589-2"/>
    </source>
</evidence>
<evidence type="ECO:0000313" key="13">
    <source>
        <dbReference type="Proteomes" id="UP000176329"/>
    </source>
</evidence>
<feature type="domain" description="Glutamine amidotransferase type-2" evidence="11">
    <location>
        <begin position="2"/>
        <end position="199"/>
    </location>
</feature>
<comment type="similarity">
    <text evidence="2">Belongs to the asparagine synthetase family.</text>
</comment>
<feature type="active site" description="For GATase activity" evidence="8">
    <location>
        <position position="2"/>
    </location>
</feature>
<dbReference type="InterPro" id="IPR017932">
    <property type="entry name" value="GATase_2_dom"/>
</dbReference>
<dbReference type="InterPro" id="IPR029055">
    <property type="entry name" value="Ntn_hydrolases_N"/>
</dbReference>
<dbReference type="SUPFAM" id="SSF52402">
    <property type="entry name" value="Adenine nucleotide alpha hydrolases-like"/>
    <property type="match status" value="1"/>
</dbReference>
<feature type="binding site" evidence="9">
    <location>
        <begin position="317"/>
        <end position="318"/>
    </location>
    <ligand>
        <name>ATP</name>
        <dbReference type="ChEBI" id="CHEBI:30616"/>
    </ligand>
</feature>
<dbReference type="GO" id="GO:0006529">
    <property type="term" value="P:asparagine biosynthetic process"/>
    <property type="evidence" value="ECO:0007669"/>
    <property type="project" value="UniProtKB-KW"/>
</dbReference>
<evidence type="ECO:0000256" key="5">
    <source>
        <dbReference type="ARBA" id="ARBA00022840"/>
    </source>
</evidence>
<evidence type="ECO:0000256" key="8">
    <source>
        <dbReference type="PIRSR" id="PIRSR001589-1"/>
    </source>
</evidence>
<dbReference type="Gene3D" id="3.60.20.10">
    <property type="entry name" value="Glutamine Phosphoribosylpyrophosphate, subunit 1, domain 1"/>
    <property type="match status" value="1"/>
</dbReference>
<name>A0A1F6LUP7_9BACT</name>
<dbReference type="Proteomes" id="UP000176329">
    <property type="component" value="Unassembled WGS sequence"/>
</dbReference>
<accession>A0A1F6LUP7</accession>
<comment type="pathway">
    <text evidence="1">Amino-acid biosynthesis; L-asparagine biosynthesis; L-asparagine from L-aspartate (L-Gln route): step 1/1.</text>
</comment>
<dbReference type="SUPFAM" id="SSF56235">
    <property type="entry name" value="N-terminal nucleophile aminohydrolases (Ntn hydrolases)"/>
    <property type="match status" value="1"/>
</dbReference>
<evidence type="ECO:0000256" key="7">
    <source>
        <dbReference type="ARBA" id="ARBA00048741"/>
    </source>
</evidence>
<evidence type="ECO:0000313" key="12">
    <source>
        <dbReference type="EMBL" id="OGH63034.1"/>
    </source>
</evidence>
<gene>
    <name evidence="12" type="ORF">A2848_02680</name>
</gene>
<organism evidence="12 13">
    <name type="scientific">Candidatus Magasanikbacteria bacterium RIFCSPHIGHO2_01_FULL_50_8</name>
    <dbReference type="NCBI Taxonomy" id="1798674"/>
    <lineage>
        <taxon>Bacteria</taxon>
        <taxon>Candidatus Magasanikiibacteriota</taxon>
    </lineage>
</organism>
<evidence type="ECO:0000256" key="1">
    <source>
        <dbReference type="ARBA" id="ARBA00005187"/>
    </source>
</evidence>
<comment type="caution">
    <text evidence="12">The sequence shown here is derived from an EMBL/GenBank/DDBJ whole genome shotgun (WGS) entry which is preliminary data.</text>
</comment>
<protein>
    <recommendedName>
        <fullName evidence="3">asparagine synthase (glutamine-hydrolyzing)</fullName>
        <ecNumber evidence="3">6.3.5.4</ecNumber>
    </recommendedName>
</protein>
<dbReference type="Pfam" id="PF00733">
    <property type="entry name" value="Asn_synthase"/>
    <property type="match status" value="2"/>
</dbReference>
<evidence type="ECO:0000259" key="11">
    <source>
        <dbReference type="PROSITE" id="PS51278"/>
    </source>
</evidence>
<dbReference type="Pfam" id="PF13537">
    <property type="entry name" value="GATase_7"/>
    <property type="match status" value="1"/>
</dbReference>